<protein>
    <recommendedName>
        <fullName evidence="3">Helix-turn-helix domain-containing protein</fullName>
    </recommendedName>
</protein>
<dbReference type="STRING" id="1123404.SAMN02745784_00651"/>
<dbReference type="Proteomes" id="UP000184114">
    <property type="component" value="Unassembled WGS sequence"/>
</dbReference>
<dbReference type="GeneID" id="90996496"/>
<dbReference type="AlphaFoldDB" id="A0A1M4TFQ9"/>
<reference evidence="2" key="1">
    <citation type="submission" date="2016-11" db="EMBL/GenBank/DDBJ databases">
        <authorList>
            <person name="Varghese N."/>
            <person name="Submissions S."/>
        </authorList>
    </citation>
    <scope>NUCLEOTIDE SEQUENCE [LARGE SCALE GENOMIC DNA]</scope>
    <source>
        <strain evidence="2">DSM 18095</strain>
    </source>
</reference>
<name>A0A1M4TFQ9_9FIRM</name>
<dbReference type="EMBL" id="FQTY01000002">
    <property type="protein sequence ID" value="SHE43225.1"/>
    <property type="molecule type" value="Genomic_DNA"/>
</dbReference>
<dbReference type="RefSeq" id="WP_072973093.1">
    <property type="nucleotide sequence ID" value="NZ_FQTY01000002.1"/>
</dbReference>
<sequence length="210" mass="25317">MIYRKWNDDEIQYLKDNYGTKNIEEIENKLKRSRNSIFKKAKRLNLTNTMKKWKEEEINYLIEKWGHEPMEKISKQLNRSNNAIKKKAIQLQLGPSRIANGEFLTTGDIGYLLNKDPSLIYGWIKDGYIKSRKFGEKKIFQVKAEDFILFLKEHPQKWDASRARLDFIKGYLHIEFKLPDWFIRKVEYDKEKNMKKNIINYESNYVQIIQ</sequence>
<keyword evidence="2" id="KW-1185">Reference proteome</keyword>
<accession>A0A1M4TFQ9</accession>
<proteinExistence type="predicted"/>
<gene>
    <name evidence="1" type="ORF">SAMN02745784_00651</name>
</gene>
<evidence type="ECO:0008006" key="3">
    <source>
        <dbReference type="Google" id="ProtNLM"/>
    </source>
</evidence>
<evidence type="ECO:0000313" key="1">
    <source>
        <dbReference type="EMBL" id="SHE43225.1"/>
    </source>
</evidence>
<organism evidence="1 2">
    <name type="scientific">Tissierella praeacuta DSM 18095</name>
    <dbReference type="NCBI Taxonomy" id="1123404"/>
    <lineage>
        <taxon>Bacteria</taxon>
        <taxon>Bacillati</taxon>
        <taxon>Bacillota</taxon>
        <taxon>Tissierellia</taxon>
        <taxon>Tissierellales</taxon>
        <taxon>Tissierellaceae</taxon>
        <taxon>Tissierella</taxon>
    </lineage>
</organism>
<evidence type="ECO:0000313" key="2">
    <source>
        <dbReference type="Proteomes" id="UP000184114"/>
    </source>
</evidence>